<dbReference type="AlphaFoldDB" id="A0A8D8BIP7"/>
<dbReference type="EMBL" id="HBUE01076107">
    <property type="protein sequence ID" value="CAG6475111.1"/>
    <property type="molecule type" value="Transcribed_RNA"/>
</dbReference>
<accession>A0A8D8BIP7</accession>
<dbReference type="EMBL" id="HBUE01076106">
    <property type="protein sequence ID" value="CAG6475109.1"/>
    <property type="molecule type" value="Transcribed_RNA"/>
</dbReference>
<name>A0A8D8BIP7_CULPI</name>
<protein>
    <submittedName>
        <fullName evidence="1">(northern house mosquito) hypothetical protein</fullName>
    </submittedName>
</protein>
<evidence type="ECO:0000313" key="1">
    <source>
        <dbReference type="EMBL" id="CAG6475113.1"/>
    </source>
</evidence>
<organism evidence="1">
    <name type="scientific">Culex pipiens</name>
    <name type="common">House mosquito</name>
    <dbReference type="NCBI Taxonomy" id="7175"/>
    <lineage>
        <taxon>Eukaryota</taxon>
        <taxon>Metazoa</taxon>
        <taxon>Ecdysozoa</taxon>
        <taxon>Arthropoda</taxon>
        <taxon>Hexapoda</taxon>
        <taxon>Insecta</taxon>
        <taxon>Pterygota</taxon>
        <taxon>Neoptera</taxon>
        <taxon>Endopterygota</taxon>
        <taxon>Diptera</taxon>
        <taxon>Nematocera</taxon>
        <taxon>Culicoidea</taxon>
        <taxon>Culicidae</taxon>
        <taxon>Culicinae</taxon>
        <taxon>Culicini</taxon>
        <taxon>Culex</taxon>
        <taxon>Culex</taxon>
    </lineage>
</organism>
<proteinExistence type="predicted"/>
<sequence length="152" mass="16801">MHQEPCRRRVLPMVVVIPVLVLLQPGGQPWKLRLFRMSATASFVRVTIFTTRLRRRIVWCRRAAAETKLVIVSADTVVSHSHCPGRRYWFLRPSDGSGGDPELPPASQLPQYMDCDVSARDWGGNGDGLSSRRLAAVEGLGPLGSCYDLAAS</sequence>
<dbReference type="EMBL" id="HBUE01076109">
    <property type="protein sequence ID" value="CAG6475113.1"/>
    <property type="molecule type" value="Transcribed_RNA"/>
</dbReference>
<reference evidence="1" key="1">
    <citation type="submission" date="2021-05" db="EMBL/GenBank/DDBJ databases">
        <authorList>
            <person name="Alioto T."/>
            <person name="Alioto T."/>
            <person name="Gomez Garrido J."/>
        </authorList>
    </citation>
    <scope>NUCLEOTIDE SEQUENCE</scope>
</reference>